<feature type="transmembrane region" description="Helical" evidence="8">
    <location>
        <begin position="74"/>
        <end position="93"/>
    </location>
</feature>
<comment type="similarity">
    <text evidence="2">Belongs to the autoinducer-2 exporter (AI-2E) (TC 2.A.86) family.</text>
</comment>
<keyword evidence="4" id="KW-1003">Cell membrane</keyword>
<sequence length="368" mass="38538">MTDAPAPKPPRSTDAIAIDLAIRMGFLALFAYLSLRLVAPFAAIVTWSVVLAVALHPVYAWLAARLGGRRKLAATLLTLVGLLVILGPAAALVTSTVRSVTGFAEKIRTQSLELKVPTWLSEIPVIGPDLNEAWSMMTGNLETFLHDYGATVLNLGTHLLGIAAGLAGGILQFAISMIIAGFLFVPGHKLAEGIRHFGRRIIGDRGAGFVDLAGATIRNVARGVIGVSLLQALLLGIGLIVADVPAAGLLTLAALILAIVQIGAAVVILPLVIWAWTSMGTLPALLFTAYMVPVATVDNILRPIVMAQGLTTPMLVILLGVIGGTVSFGLIGLFMGPIVLAVFYELLMFWVEAPRALAADDAPAPTED</sequence>
<keyword evidence="3" id="KW-0813">Transport</keyword>
<feature type="transmembrane region" description="Helical" evidence="8">
    <location>
        <begin position="223"/>
        <end position="242"/>
    </location>
</feature>
<feature type="transmembrane region" description="Helical" evidence="8">
    <location>
        <begin position="282"/>
        <end position="301"/>
    </location>
</feature>
<dbReference type="Pfam" id="PF01594">
    <property type="entry name" value="AI-2E_transport"/>
    <property type="match status" value="1"/>
</dbReference>
<dbReference type="PANTHER" id="PTHR21716:SF67">
    <property type="entry name" value="TRANSPORT PROTEIN YDIK-RELATED"/>
    <property type="match status" value="1"/>
</dbReference>
<reference evidence="9 10" key="1">
    <citation type="submission" date="2024-07" db="EMBL/GenBank/DDBJ databases">
        <authorList>
            <person name="Kang M."/>
        </authorList>
    </citation>
    <scope>NUCLEOTIDE SEQUENCE [LARGE SCALE GENOMIC DNA]</scope>
    <source>
        <strain evidence="9 10">DFM31</strain>
    </source>
</reference>
<keyword evidence="10" id="KW-1185">Reference proteome</keyword>
<keyword evidence="6 8" id="KW-1133">Transmembrane helix</keyword>
<accession>A0ABV3L7Z1</accession>
<comment type="subcellular location">
    <subcellularLocation>
        <location evidence="1">Cell membrane</location>
        <topology evidence="1">Multi-pass membrane protein</topology>
    </subcellularLocation>
</comment>
<dbReference type="InterPro" id="IPR002549">
    <property type="entry name" value="AI-2E-like"/>
</dbReference>
<proteinExistence type="inferred from homology"/>
<dbReference type="EMBL" id="JBFBVU010000016">
    <property type="protein sequence ID" value="MEV8467689.1"/>
    <property type="molecule type" value="Genomic_DNA"/>
</dbReference>
<feature type="transmembrane region" description="Helical" evidence="8">
    <location>
        <begin position="249"/>
        <end position="276"/>
    </location>
</feature>
<comment type="caution">
    <text evidence="9">The sequence shown here is derived from an EMBL/GenBank/DDBJ whole genome shotgun (WGS) entry which is preliminary data.</text>
</comment>
<evidence type="ECO:0000256" key="4">
    <source>
        <dbReference type="ARBA" id="ARBA00022475"/>
    </source>
</evidence>
<feature type="transmembrane region" description="Helical" evidence="8">
    <location>
        <begin position="313"/>
        <end position="344"/>
    </location>
</feature>
<dbReference type="RefSeq" id="WP_366193566.1">
    <property type="nucleotide sequence ID" value="NZ_JBFBVU010000016.1"/>
</dbReference>
<evidence type="ECO:0000313" key="10">
    <source>
        <dbReference type="Proteomes" id="UP001553161"/>
    </source>
</evidence>
<dbReference type="Proteomes" id="UP001553161">
    <property type="component" value="Unassembled WGS sequence"/>
</dbReference>
<keyword evidence="5 8" id="KW-0812">Transmembrane</keyword>
<gene>
    <name evidence="9" type="ORF">AB0T83_12970</name>
</gene>
<evidence type="ECO:0000256" key="3">
    <source>
        <dbReference type="ARBA" id="ARBA00022448"/>
    </source>
</evidence>
<evidence type="ECO:0000256" key="5">
    <source>
        <dbReference type="ARBA" id="ARBA00022692"/>
    </source>
</evidence>
<evidence type="ECO:0000256" key="1">
    <source>
        <dbReference type="ARBA" id="ARBA00004651"/>
    </source>
</evidence>
<protein>
    <submittedName>
        <fullName evidence="9">AI-2E family transporter</fullName>
    </submittedName>
</protein>
<organism evidence="9 10">
    <name type="scientific">Meridianimarinicoccus marinus</name>
    <dbReference type="NCBI Taxonomy" id="3231483"/>
    <lineage>
        <taxon>Bacteria</taxon>
        <taxon>Pseudomonadati</taxon>
        <taxon>Pseudomonadota</taxon>
        <taxon>Alphaproteobacteria</taxon>
        <taxon>Rhodobacterales</taxon>
        <taxon>Paracoccaceae</taxon>
        <taxon>Meridianimarinicoccus</taxon>
    </lineage>
</organism>
<keyword evidence="7 8" id="KW-0472">Membrane</keyword>
<evidence type="ECO:0000256" key="2">
    <source>
        <dbReference type="ARBA" id="ARBA00009773"/>
    </source>
</evidence>
<evidence type="ECO:0000313" key="9">
    <source>
        <dbReference type="EMBL" id="MEV8467689.1"/>
    </source>
</evidence>
<dbReference type="PANTHER" id="PTHR21716">
    <property type="entry name" value="TRANSMEMBRANE PROTEIN"/>
    <property type="match status" value="1"/>
</dbReference>
<evidence type="ECO:0000256" key="6">
    <source>
        <dbReference type="ARBA" id="ARBA00022989"/>
    </source>
</evidence>
<name>A0ABV3L7Z1_9RHOB</name>
<feature type="transmembrane region" description="Helical" evidence="8">
    <location>
        <begin position="159"/>
        <end position="185"/>
    </location>
</feature>
<feature type="transmembrane region" description="Helical" evidence="8">
    <location>
        <begin position="41"/>
        <end position="62"/>
    </location>
</feature>
<evidence type="ECO:0000256" key="8">
    <source>
        <dbReference type="SAM" id="Phobius"/>
    </source>
</evidence>
<evidence type="ECO:0000256" key="7">
    <source>
        <dbReference type="ARBA" id="ARBA00023136"/>
    </source>
</evidence>